<gene>
    <name evidence="2" type="ORF">D0T11_17335</name>
</gene>
<keyword evidence="1" id="KW-0812">Transmembrane</keyword>
<proteinExistence type="predicted"/>
<dbReference type="EMBL" id="QYCN01000032">
    <property type="protein sequence ID" value="RIY07168.1"/>
    <property type="molecule type" value="Genomic_DNA"/>
</dbReference>
<evidence type="ECO:0000313" key="3">
    <source>
        <dbReference type="Proteomes" id="UP000284250"/>
    </source>
</evidence>
<feature type="transmembrane region" description="Helical" evidence="1">
    <location>
        <begin position="18"/>
        <end position="36"/>
    </location>
</feature>
<feature type="transmembrane region" description="Helical" evidence="1">
    <location>
        <begin position="68"/>
        <end position="89"/>
    </location>
</feature>
<protein>
    <submittedName>
        <fullName evidence="2">Uncharacterized protein</fullName>
    </submittedName>
</protein>
<evidence type="ECO:0000256" key="1">
    <source>
        <dbReference type="SAM" id="Phobius"/>
    </source>
</evidence>
<keyword evidence="3" id="KW-1185">Reference proteome</keyword>
<dbReference type="Proteomes" id="UP000284250">
    <property type="component" value="Unassembled WGS sequence"/>
</dbReference>
<organism evidence="2 3">
    <name type="scientific">Hymenobacter rubripertinctus</name>
    <dbReference type="NCBI Taxonomy" id="2029981"/>
    <lineage>
        <taxon>Bacteria</taxon>
        <taxon>Pseudomonadati</taxon>
        <taxon>Bacteroidota</taxon>
        <taxon>Cytophagia</taxon>
        <taxon>Cytophagales</taxon>
        <taxon>Hymenobacteraceae</taxon>
        <taxon>Hymenobacter</taxon>
    </lineage>
</organism>
<dbReference type="AlphaFoldDB" id="A0A418QQ03"/>
<comment type="caution">
    <text evidence="2">The sequence shown here is derived from an EMBL/GenBank/DDBJ whole genome shotgun (WGS) entry which is preliminary data.</text>
</comment>
<keyword evidence="1" id="KW-0472">Membrane</keyword>
<name>A0A418QQ03_9BACT</name>
<reference evidence="2 3" key="1">
    <citation type="submission" date="2019-01" db="EMBL/GenBank/DDBJ databases">
        <title>Hymenobacter humicola sp. nov., isolated from soils in Antarctica.</title>
        <authorList>
            <person name="Sedlacek I."/>
            <person name="Holochova P."/>
            <person name="Kralova S."/>
            <person name="Pantucek R."/>
            <person name="Stankova E."/>
            <person name="Vrbovska V."/>
            <person name="Kristofova L."/>
            <person name="Svec P."/>
            <person name="Busse H.-J."/>
        </authorList>
    </citation>
    <scope>NUCLEOTIDE SEQUENCE [LARGE SCALE GENOMIC DNA]</scope>
    <source>
        <strain evidence="2 3">CCM 8852</strain>
    </source>
</reference>
<accession>A0A418QQ03</accession>
<dbReference type="OrthoDB" id="887336at2"/>
<keyword evidence="1" id="KW-1133">Transmembrane helix</keyword>
<sequence>MLGEFIAEALFEGLLGSLWRGIKASIGFVFLYLCYWRPQRVRTQLAERYGNRYATAGAAAMRAVLEGVGVGLLLVLGGALLLLLVRAAFQLLW</sequence>
<dbReference type="RefSeq" id="WP_119657073.1">
    <property type="nucleotide sequence ID" value="NZ_JBHUOI010000040.1"/>
</dbReference>
<evidence type="ECO:0000313" key="2">
    <source>
        <dbReference type="EMBL" id="RIY07168.1"/>
    </source>
</evidence>